<dbReference type="Proteomes" id="UP000619033">
    <property type="component" value="Unassembled WGS sequence"/>
</dbReference>
<gene>
    <name evidence="2" type="ORF">JI744_10585</name>
</gene>
<comment type="caution">
    <text evidence="2">The sequence shown here is derived from an EMBL/GenBank/DDBJ whole genome shotgun (WGS) entry which is preliminary data.</text>
</comment>
<accession>A0A8J7SSQ3</accession>
<protein>
    <submittedName>
        <fullName evidence="2">Uncharacterized protein</fullName>
    </submittedName>
</protein>
<sequence>MFSGLFARPNPRLAALEAARKLYVAQVNGYAGDTAEAVIAAELHVWNRILTAFQIDPSRGVEANLARIGVLMENCRGMADRFDFAGLVVPTLIHNSGFAAEDIGMLQQHLTGTAPQSKSARRSPALTEQAGRPVAAFAA</sequence>
<keyword evidence="3" id="KW-1185">Reference proteome</keyword>
<evidence type="ECO:0000313" key="2">
    <source>
        <dbReference type="EMBL" id="MBL4928551.1"/>
    </source>
</evidence>
<proteinExistence type="predicted"/>
<organism evidence="2 3">
    <name type="scientific">Fuscibacter oryzae</name>
    <dbReference type="NCBI Taxonomy" id="2803939"/>
    <lineage>
        <taxon>Bacteria</taxon>
        <taxon>Pseudomonadati</taxon>
        <taxon>Pseudomonadota</taxon>
        <taxon>Alphaproteobacteria</taxon>
        <taxon>Rhodobacterales</taxon>
        <taxon>Paracoccaceae</taxon>
        <taxon>Fuscibacter</taxon>
    </lineage>
</organism>
<dbReference type="RefSeq" id="WP_202660548.1">
    <property type="nucleotide sequence ID" value="NZ_JAESVP010000005.1"/>
</dbReference>
<dbReference type="AlphaFoldDB" id="A0A8J7SSQ3"/>
<evidence type="ECO:0000256" key="1">
    <source>
        <dbReference type="SAM" id="MobiDB-lite"/>
    </source>
</evidence>
<dbReference type="EMBL" id="JAESVP010000005">
    <property type="protein sequence ID" value="MBL4928551.1"/>
    <property type="molecule type" value="Genomic_DNA"/>
</dbReference>
<name>A0A8J7SSQ3_9RHOB</name>
<feature type="region of interest" description="Disordered" evidence="1">
    <location>
        <begin position="111"/>
        <end position="139"/>
    </location>
</feature>
<evidence type="ECO:0000313" key="3">
    <source>
        <dbReference type="Proteomes" id="UP000619033"/>
    </source>
</evidence>
<reference evidence="2" key="1">
    <citation type="submission" date="2021-01" db="EMBL/GenBank/DDBJ databases">
        <title>Genome seq and assembly of Tabrizicola sp. KVB23.</title>
        <authorList>
            <person name="Chhetri G."/>
        </authorList>
    </citation>
    <scope>NUCLEOTIDE SEQUENCE</scope>
    <source>
        <strain evidence="2">KVB23</strain>
    </source>
</reference>